<dbReference type="SUPFAM" id="SSF69318">
    <property type="entry name" value="Integrin alpha N-terminal domain"/>
    <property type="match status" value="1"/>
</dbReference>
<dbReference type="Pfam" id="PF13517">
    <property type="entry name" value="FG-GAP_3"/>
    <property type="match status" value="1"/>
</dbReference>
<dbReference type="Proteomes" id="UP000274046">
    <property type="component" value="Unassembled WGS sequence"/>
</dbReference>
<evidence type="ECO:0000313" key="4">
    <source>
        <dbReference type="Proteomes" id="UP000274046"/>
    </source>
</evidence>
<keyword evidence="4" id="KW-1185">Reference proteome</keyword>
<proteinExistence type="predicted"/>
<feature type="transmembrane region" description="Helical" evidence="2">
    <location>
        <begin position="12"/>
        <end position="29"/>
    </location>
</feature>
<keyword evidence="2" id="KW-0812">Transmembrane</keyword>
<dbReference type="PANTHER" id="PTHR44103:SF1">
    <property type="entry name" value="PROPROTEIN CONVERTASE P"/>
    <property type="match status" value="1"/>
</dbReference>
<sequence length="519" mass="58910">MLLDKKVRNRFILVVLAIANAALVLHFVFDNKTPEEQFLSNARVGKQLAEKYCRSCHGLPDPALLSKDVWIAGVLPTMGPLFGINSFKGVEYLRMKDVDSSRFPKDPVLDSLEWQKISDYYYSAAPAYLPAQDKDLERVRVLPYFSIELPKDQSVFGKVAMTSYVKIDTSINPRRILVNDAMSQKLYVFDAQLNLLKINQGLGLITDIDFQSNQILASNLGDNVEANNQRKGDVSQIQMDKYGVISKVKTLFDKLARPVKITHVDLDNDGKMDYITSEFGNIIGNLTWMQNKGKGIFQKKIVRDRPGVLNTIVDDYNKDGLKDIWALFAQGDEGVFVFTNKGKGNLEEKQVLRFPPSYGSTWFDLVDFNDDGYQDIIYTCGDNADYTPILKPYHGVYIYLNDGKNNFKQKYFYPINGCYKAIAKDFDHDGKKDIAAISFFPSSLQPEEAFTYLKNNGNYNFSAFKLPITTPFEKGITMDVADLDQDGRLDILLGNGYYNSKEADNHKEPLFIILRNNIK</sequence>
<dbReference type="AlphaFoldDB" id="A0A3N0C0Z2"/>
<evidence type="ECO:0000256" key="1">
    <source>
        <dbReference type="ARBA" id="ARBA00022729"/>
    </source>
</evidence>
<keyword evidence="2" id="KW-0472">Membrane</keyword>
<dbReference type="PANTHER" id="PTHR44103">
    <property type="entry name" value="PROPROTEIN CONVERTASE P"/>
    <property type="match status" value="1"/>
</dbReference>
<comment type="caution">
    <text evidence="3">The sequence shown here is derived from an EMBL/GenBank/DDBJ whole genome shotgun (WGS) entry which is preliminary data.</text>
</comment>
<keyword evidence="1" id="KW-0732">Signal</keyword>
<evidence type="ECO:0000256" key="2">
    <source>
        <dbReference type="SAM" id="Phobius"/>
    </source>
</evidence>
<dbReference type="Gene3D" id="2.130.10.130">
    <property type="entry name" value="Integrin alpha, N-terminal"/>
    <property type="match status" value="1"/>
</dbReference>
<keyword evidence="2" id="KW-1133">Transmembrane helix</keyword>
<accession>A0A3N0C0Z2</accession>
<evidence type="ECO:0000313" key="3">
    <source>
        <dbReference type="EMBL" id="RNL55883.1"/>
    </source>
</evidence>
<dbReference type="InterPro" id="IPR013517">
    <property type="entry name" value="FG-GAP"/>
</dbReference>
<name>A0A3N0C0Z2_9SPHI</name>
<reference evidence="3 4" key="1">
    <citation type="submission" date="2018-10" db="EMBL/GenBank/DDBJ databases">
        <title>Genome sequencing of Pedobacter jejuensis TNB23.</title>
        <authorList>
            <person name="Cho Y.-J."/>
            <person name="Cho A."/>
            <person name="Kim O.-S."/>
        </authorList>
    </citation>
    <scope>NUCLEOTIDE SEQUENCE [LARGE SCALE GENOMIC DNA]</scope>
    <source>
        <strain evidence="3 4">TNB23</strain>
    </source>
</reference>
<gene>
    <name evidence="3" type="ORF">D7004_03780</name>
</gene>
<dbReference type="EMBL" id="RBEE01000004">
    <property type="protein sequence ID" value="RNL55883.1"/>
    <property type="molecule type" value="Genomic_DNA"/>
</dbReference>
<protein>
    <submittedName>
        <fullName evidence="3">VCBS repeat-containing protein</fullName>
    </submittedName>
</protein>
<dbReference type="InterPro" id="IPR028994">
    <property type="entry name" value="Integrin_alpha_N"/>
</dbReference>
<organism evidence="3 4">
    <name type="scientific">Pedobacter jejuensis</name>
    <dbReference type="NCBI Taxonomy" id="1268550"/>
    <lineage>
        <taxon>Bacteria</taxon>
        <taxon>Pseudomonadati</taxon>
        <taxon>Bacteroidota</taxon>
        <taxon>Sphingobacteriia</taxon>
        <taxon>Sphingobacteriales</taxon>
        <taxon>Sphingobacteriaceae</taxon>
        <taxon>Pedobacter</taxon>
    </lineage>
</organism>